<gene>
    <name evidence="14" type="ORF">GW534_13345</name>
</gene>
<keyword evidence="6" id="KW-1003">Cell membrane</keyword>
<feature type="domain" description="ABC3 transporter permease C-terminal" evidence="12">
    <location>
        <begin position="254"/>
        <end position="365"/>
    </location>
</feature>
<evidence type="ECO:0000256" key="4">
    <source>
        <dbReference type="ARBA" id="ARBA00016962"/>
    </source>
</evidence>
<evidence type="ECO:0000256" key="7">
    <source>
        <dbReference type="ARBA" id="ARBA00022692"/>
    </source>
</evidence>
<feature type="transmembrane region" description="Helical" evidence="11">
    <location>
        <begin position="337"/>
        <end position="357"/>
    </location>
</feature>
<dbReference type="RefSeq" id="WP_161921517.1">
    <property type="nucleotide sequence ID" value="NZ_JAACYS010000073.1"/>
</dbReference>
<dbReference type="InterPro" id="IPR003838">
    <property type="entry name" value="ABC3_permease_C"/>
</dbReference>
<keyword evidence="8 11" id="KW-1133">Transmembrane helix</keyword>
<dbReference type="PANTHER" id="PTHR43738">
    <property type="entry name" value="ABC TRANSPORTER, MEMBRANE PROTEIN"/>
    <property type="match status" value="1"/>
</dbReference>
<evidence type="ECO:0000259" key="13">
    <source>
        <dbReference type="Pfam" id="PF12704"/>
    </source>
</evidence>
<comment type="similarity">
    <text evidence="2">Belongs to the ABC-4 integral membrane protein family. HrtB subfamily.</text>
</comment>
<evidence type="ECO:0000313" key="14">
    <source>
        <dbReference type="EMBL" id="NCU18687.1"/>
    </source>
</evidence>
<feature type="domain" description="MacB-like periplasmic core" evidence="13">
    <location>
        <begin position="22"/>
        <end position="192"/>
    </location>
</feature>
<comment type="function">
    <text evidence="10">Part of the ABC transporter complex hrt involved in hemin import. Responsible for the translocation of the substrate across the membrane.</text>
</comment>
<dbReference type="InterPro" id="IPR051125">
    <property type="entry name" value="ABC-4/HrtB_transporter"/>
</dbReference>
<dbReference type="Pfam" id="PF12704">
    <property type="entry name" value="MacB_PCD"/>
    <property type="match status" value="1"/>
</dbReference>
<protein>
    <recommendedName>
        <fullName evidence="4">Putative hemin transport system permease protein HrtB</fullName>
    </recommendedName>
</protein>
<evidence type="ECO:0000256" key="11">
    <source>
        <dbReference type="SAM" id="Phobius"/>
    </source>
</evidence>
<feature type="transmembrane region" description="Helical" evidence="11">
    <location>
        <begin position="294"/>
        <end position="317"/>
    </location>
</feature>
<accession>A0ABX0A5G5</accession>
<reference evidence="14 15" key="1">
    <citation type="submission" date="2020-01" db="EMBL/GenBank/DDBJ databases">
        <title>A novel Bacillus sp. from Pasinler.</title>
        <authorList>
            <person name="Adiguzel A."/>
            <person name="Ay H."/>
            <person name="Baltaci M.O."/>
        </authorList>
    </citation>
    <scope>NUCLEOTIDE SEQUENCE [LARGE SCALE GENOMIC DNA]</scope>
    <source>
        <strain evidence="14 15">P1</strain>
    </source>
</reference>
<evidence type="ECO:0000256" key="1">
    <source>
        <dbReference type="ARBA" id="ARBA00004651"/>
    </source>
</evidence>
<dbReference type="PANTHER" id="PTHR43738:SF1">
    <property type="entry name" value="HEMIN TRANSPORT SYSTEM PERMEASE PROTEIN HRTB-RELATED"/>
    <property type="match status" value="1"/>
</dbReference>
<proteinExistence type="inferred from homology"/>
<dbReference type="Pfam" id="PF02687">
    <property type="entry name" value="FtsX"/>
    <property type="match status" value="1"/>
</dbReference>
<evidence type="ECO:0000256" key="9">
    <source>
        <dbReference type="ARBA" id="ARBA00023136"/>
    </source>
</evidence>
<dbReference type="EMBL" id="JAACYS010000073">
    <property type="protein sequence ID" value="NCU18687.1"/>
    <property type="molecule type" value="Genomic_DNA"/>
</dbReference>
<keyword evidence="15" id="KW-1185">Reference proteome</keyword>
<keyword evidence="5" id="KW-0813">Transport</keyword>
<dbReference type="Proteomes" id="UP000743899">
    <property type="component" value="Unassembled WGS sequence"/>
</dbReference>
<evidence type="ECO:0000256" key="2">
    <source>
        <dbReference type="ARBA" id="ARBA00008697"/>
    </source>
</evidence>
<comment type="subunit">
    <text evidence="3">The complex is composed of two ATP-binding proteins (HrtA), two transmembrane proteins (HrtB) and a solute-binding protein.</text>
</comment>
<evidence type="ECO:0000256" key="6">
    <source>
        <dbReference type="ARBA" id="ARBA00022475"/>
    </source>
</evidence>
<evidence type="ECO:0000256" key="5">
    <source>
        <dbReference type="ARBA" id="ARBA00022448"/>
    </source>
</evidence>
<evidence type="ECO:0000259" key="12">
    <source>
        <dbReference type="Pfam" id="PF02687"/>
    </source>
</evidence>
<comment type="subcellular location">
    <subcellularLocation>
        <location evidence="1">Cell membrane</location>
        <topology evidence="1">Multi-pass membrane protein</topology>
    </subcellularLocation>
</comment>
<comment type="caution">
    <text evidence="14">The sequence shown here is derived from an EMBL/GenBank/DDBJ whole genome shotgun (WGS) entry which is preliminary data.</text>
</comment>
<evidence type="ECO:0000256" key="8">
    <source>
        <dbReference type="ARBA" id="ARBA00022989"/>
    </source>
</evidence>
<evidence type="ECO:0000256" key="10">
    <source>
        <dbReference type="ARBA" id="ARBA00024973"/>
    </source>
</evidence>
<dbReference type="InterPro" id="IPR025857">
    <property type="entry name" value="MacB_PCD"/>
</dbReference>
<keyword evidence="7 11" id="KW-0812">Transmembrane</keyword>
<evidence type="ECO:0000313" key="15">
    <source>
        <dbReference type="Proteomes" id="UP000743899"/>
    </source>
</evidence>
<feature type="transmembrane region" description="Helical" evidence="11">
    <location>
        <begin position="252"/>
        <end position="274"/>
    </location>
</feature>
<organism evidence="14 15">
    <name type="scientific">Pallidibacillus pasinlerensis</name>
    <dbReference type="NCBI Taxonomy" id="2703818"/>
    <lineage>
        <taxon>Bacteria</taxon>
        <taxon>Bacillati</taxon>
        <taxon>Bacillota</taxon>
        <taxon>Bacilli</taxon>
        <taxon>Bacillales</taxon>
        <taxon>Bacillaceae</taxon>
        <taxon>Pallidibacillus</taxon>
    </lineage>
</organism>
<name>A0ABX0A5G5_9BACI</name>
<evidence type="ECO:0000256" key="3">
    <source>
        <dbReference type="ARBA" id="ARBA00011131"/>
    </source>
</evidence>
<sequence length="373" mass="40390">MFLAIRELTHSKLRFFMIAMILVLISWLVFILSGLGNGLSSLVAASLKNMDAEYVVFEEGSRHSMSRSVISESLVEELKAQNNVENAAPIGSLVAVVLEEGKESDSEKIDVSILGVQPGSFLEPEITEGHSLIDGEDFQVIVNSSLKEQGIEIGDRLEIEGTLDTIEVIGFTEGETFNHLPSVFINIDQWRSLNFAAPGSDMGIESPVNAIMLQGDSIESDKLESKFDGIEIATKNEAIKGLPGYTAENGTIMMMLGFLLVISAFVIGVFFYVLTLQNTNQFGVMKAIGASNRFLTGAIVSQITILTIISIGIGVFLTYGTAAILPSGMPFLMDPKLIFTYAIVLLAVSILSSLISVRQITKIDPLQAIGRVE</sequence>
<keyword evidence="9 11" id="KW-0472">Membrane</keyword>